<dbReference type="PANTHER" id="PTHR30053">
    <property type="entry name" value="ELONGATION FACTOR P"/>
    <property type="match status" value="1"/>
</dbReference>
<dbReference type="HAMAP" id="MF_00141">
    <property type="entry name" value="EF_P"/>
    <property type="match status" value="1"/>
</dbReference>
<dbReference type="Proteomes" id="UP000041254">
    <property type="component" value="Unassembled WGS sequence"/>
</dbReference>
<evidence type="ECO:0000256" key="1">
    <source>
        <dbReference type="ARBA" id="ARBA00004496"/>
    </source>
</evidence>
<evidence type="ECO:0000256" key="5">
    <source>
        <dbReference type="ARBA" id="ARBA00022768"/>
    </source>
</evidence>
<dbReference type="PANTHER" id="PTHR30053:SF14">
    <property type="entry name" value="TRANSLATION ELONGATION FACTOR KOW-LIKE DOMAIN-CONTAINING PROTEIN"/>
    <property type="match status" value="1"/>
</dbReference>
<dbReference type="OMA" id="WSVVEFQ"/>
<dbReference type="Gene3D" id="2.40.50.140">
    <property type="entry name" value="Nucleic acid-binding proteins"/>
    <property type="match status" value="2"/>
</dbReference>
<dbReference type="SUPFAM" id="SSF50249">
    <property type="entry name" value="Nucleic acid-binding proteins"/>
    <property type="match status" value="2"/>
</dbReference>
<feature type="domain" description="Elongation factor P C-terminal" evidence="8">
    <location>
        <begin position="179"/>
        <end position="232"/>
    </location>
</feature>
<evidence type="ECO:0000259" key="9">
    <source>
        <dbReference type="SMART" id="SM01185"/>
    </source>
</evidence>
<name>A0A0G4ETC5_VITBC</name>
<accession>A0A0G4ETC5</accession>
<comment type="subcellular location">
    <subcellularLocation>
        <location evidence="1">Cytoplasm</location>
    </subcellularLocation>
</comment>
<dbReference type="PROSITE" id="PS01275">
    <property type="entry name" value="EFP"/>
    <property type="match status" value="1"/>
</dbReference>
<dbReference type="InParanoid" id="A0A0G4ETC5"/>
<feature type="chain" id="PRO_5005187582" description="Elongation factor P" evidence="7">
    <location>
        <begin position="18"/>
        <end position="233"/>
    </location>
</feature>
<evidence type="ECO:0000256" key="6">
    <source>
        <dbReference type="ARBA" id="ARBA00022917"/>
    </source>
</evidence>
<comment type="similarity">
    <text evidence="3">Belongs to the elongation factor P family.</text>
</comment>
<dbReference type="UniPathway" id="UPA00345"/>
<dbReference type="SMART" id="SM01185">
    <property type="entry name" value="EFP"/>
    <property type="match status" value="1"/>
</dbReference>
<keyword evidence="5" id="KW-0251">Elongation factor</keyword>
<reference evidence="10 11" key="1">
    <citation type="submission" date="2014-11" db="EMBL/GenBank/DDBJ databases">
        <authorList>
            <person name="Zhu J."/>
            <person name="Qi W."/>
            <person name="Song R."/>
        </authorList>
    </citation>
    <scope>NUCLEOTIDE SEQUENCE [LARGE SCALE GENOMIC DNA]</scope>
</reference>
<gene>
    <name evidence="10" type="ORF">Vbra_13037</name>
</gene>
<dbReference type="GO" id="GO:0043043">
    <property type="term" value="P:peptide biosynthetic process"/>
    <property type="evidence" value="ECO:0007669"/>
    <property type="project" value="InterPro"/>
</dbReference>
<dbReference type="Pfam" id="PF01132">
    <property type="entry name" value="EFP"/>
    <property type="match status" value="1"/>
</dbReference>
<evidence type="ECO:0000313" key="11">
    <source>
        <dbReference type="Proteomes" id="UP000041254"/>
    </source>
</evidence>
<dbReference type="CDD" id="cd05794">
    <property type="entry name" value="S1_EF-P_repeat_2"/>
    <property type="match status" value="1"/>
</dbReference>
<dbReference type="SMART" id="SM00841">
    <property type="entry name" value="Elong-fact-P_C"/>
    <property type="match status" value="1"/>
</dbReference>
<dbReference type="InterPro" id="IPR008991">
    <property type="entry name" value="Translation_prot_SH3-like_sf"/>
</dbReference>
<dbReference type="InterPro" id="IPR011768">
    <property type="entry name" value="Transl_elongation_fac_P"/>
</dbReference>
<dbReference type="InterPro" id="IPR020599">
    <property type="entry name" value="Transl_elong_fac_P/YeiP"/>
</dbReference>
<proteinExistence type="inferred from homology"/>
<evidence type="ECO:0000256" key="3">
    <source>
        <dbReference type="ARBA" id="ARBA00009479"/>
    </source>
</evidence>
<dbReference type="OrthoDB" id="10259892at2759"/>
<dbReference type="FunFam" id="2.30.30.30:FF:000003">
    <property type="entry name" value="Elongation factor P"/>
    <property type="match status" value="1"/>
</dbReference>
<dbReference type="Pfam" id="PF09285">
    <property type="entry name" value="Elong-fact-P_C"/>
    <property type="match status" value="1"/>
</dbReference>
<dbReference type="STRING" id="1169540.A0A0G4ETC5"/>
<dbReference type="PhylomeDB" id="A0A0G4ETC5"/>
<keyword evidence="6" id="KW-0648">Protein biosynthesis</keyword>
<evidence type="ECO:0000313" key="10">
    <source>
        <dbReference type="EMBL" id="CEM00902.1"/>
    </source>
</evidence>
<dbReference type="Pfam" id="PF08207">
    <property type="entry name" value="EFP_N"/>
    <property type="match status" value="1"/>
</dbReference>
<dbReference type="NCBIfam" id="TIGR00038">
    <property type="entry name" value="efp"/>
    <property type="match status" value="1"/>
</dbReference>
<keyword evidence="4" id="KW-0963">Cytoplasm</keyword>
<dbReference type="NCBIfam" id="NF001810">
    <property type="entry name" value="PRK00529.1"/>
    <property type="match status" value="1"/>
</dbReference>
<evidence type="ECO:0008006" key="12">
    <source>
        <dbReference type="Google" id="ProtNLM"/>
    </source>
</evidence>
<evidence type="ECO:0000256" key="4">
    <source>
        <dbReference type="ARBA" id="ARBA00022490"/>
    </source>
</evidence>
<feature type="domain" description="Translation elongation factor P/YeiP central" evidence="9">
    <location>
        <begin position="117"/>
        <end position="171"/>
    </location>
</feature>
<dbReference type="GO" id="GO:0003746">
    <property type="term" value="F:translation elongation factor activity"/>
    <property type="evidence" value="ECO:0007669"/>
    <property type="project" value="UniProtKB-KW"/>
</dbReference>
<dbReference type="InterPro" id="IPR012340">
    <property type="entry name" value="NA-bd_OB-fold"/>
</dbReference>
<organism evidence="10 11">
    <name type="scientific">Vitrella brassicaformis (strain CCMP3155)</name>
    <dbReference type="NCBI Taxonomy" id="1169540"/>
    <lineage>
        <taxon>Eukaryota</taxon>
        <taxon>Sar</taxon>
        <taxon>Alveolata</taxon>
        <taxon>Colpodellida</taxon>
        <taxon>Vitrellaceae</taxon>
        <taxon>Vitrella</taxon>
    </lineage>
</organism>
<feature type="signal peptide" evidence="7">
    <location>
        <begin position="1"/>
        <end position="17"/>
    </location>
</feature>
<dbReference type="InterPro" id="IPR001059">
    <property type="entry name" value="Transl_elong_P/YeiP_cen"/>
</dbReference>
<evidence type="ECO:0000259" key="8">
    <source>
        <dbReference type="SMART" id="SM00841"/>
    </source>
</evidence>
<keyword evidence="7" id="KW-0732">Signal</keyword>
<dbReference type="GO" id="GO:0005829">
    <property type="term" value="C:cytosol"/>
    <property type="evidence" value="ECO:0007669"/>
    <property type="project" value="UniProtKB-ARBA"/>
</dbReference>
<dbReference type="InterPro" id="IPR013185">
    <property type="entry name" value="Transl_elong_KOW-like"/>
</dbReference>
<sequence length="233" mass="25578">MIVLVVVFATIFKEIHAFMLHSGAQSGLLQRPLASLRRSRGRPDSAGLFMVISTADFKPGVTIELDGSPMKVVEFNIQKMGRGGSFVRTKLRNMLTGTTIDHSFRGGEKVEEAMIEKVPLLYSYDTPDGLVFQNTETWEDCTVSRKQLTDAIPYLKDGMEVTVMMWKDQVVDVALPATVSFEVTETGIAADRAAASRKPATLETGLTVNVPAYVNTGDVVEVNTQTGEFVKRV</sequence>
<dbReference type="Gene3D" id="2.30.30.30">
    <property type="match status" value="1"/>
</dbReference>
<comment type="pathway">
    <text evidence="2">Protein biosynthesis; polypeptide chain elongation.</text>
</comment>
<evidence type="ECO:0000256" key="2">
    <source>
        <dbReference type="ARBA" id="ARBA00004815"/>
    </source>
</evidence>
<dbReference type="InterPro" id="IPR014722">
    <property type="entry name" value="Rib_uL2_dom2"/>
</dbReference>
<dbReference type="EMBL" id="CDMY01000301">
    <property type="protein sequence ID" value="CEM00902.1"/>
    <property type="molecule type" value="Genomic_DNA"/>
</dbReference>
<dbReference type="SUPFAM" id="SSF50104">
    <property type="entry name" value="Translation proteins SH3-like domain"/>
    <property type="match status" value="1"/>
</dbReference>
<dbReference type="VEuPathDB" id="CryptoDB:Vbra_13037"/>
<dbReference type="InterPro" id="IPR013852">
    <property type="entry name" value="Transl_elong_P/YeiP_CS"/>
</dbReference>
<evidence type="ECO:0000256" key="7">
    <source>
        <dbReference type="SAM" id="SignalP"/>
    </source>
</evidence>
<dbReference type="AlphaFoldDB" id="A0A0G4ETC5"/>
<keyword evidence="11" id="KW-1185">Reference proteome</keyword>
<protein>
    <recommendedName>
        <fullName evidence="12">Elongation factor P</fullName>
    </recommendedName>
</protein>
<dbReference type="InterPro" id="IPR015365">
    <property type="entry name" value="Elong-fact-P_C"/>
</dbReference>
<dbReference type="FunFam" id="2.40.50.140:FF:000004">
    <property type="entry name" value="Elongation factor P"/>
    <property type="match status" value="1"/>
</dbReference>